<proteinExistence type="predicted"/>
<evidence type="ECO:0000313" key="1">
    <source>
        <dbReference type="EMBL" id="UJG40637.1"/>
    </source>
</evidence>
<dbReference type="PIRSF" id="PIRSF005357">
    <property type="entry name" value="UCP005357"/>
    <property type="match status" value="1"/>
</dbReference>
<dbReference type="SUPFAM" id="SSF53756">
    <property type="entry name" value="UDP-Glycosyltransferase/glycogen phosphorylase"/>
    <property type="match status" value="1"/>
</dbReference>
<dbReference type="EMBL" id="CP084166">
    <property type="protein sequence ID" value="UJG40637.1"/>
    <property type="molecule type" value="Genomic_DNA"/>
</dbReference>
<dbReference type="Gene3D" id="3.40.50.2000">
    <property type="entry name" value="Glycogen Phosphorylase B"/>
    <property type="match status" value="1"/>
</dbReference>
<dbReference type="PANTHER" id="PTHR39662:SF1">
    <property type="entry name" value="DUF354 DOMAIN-CONTAINING PROTEIN"/>
    <property type="match status" value="1"/>
</dbReference>
<dbReference type="InterPro" id="IPR007152">
    <property type="entry name" value="DUF354"/>
</dbReference>
<accession>A0A9Y1BKW4</accession>
<protein>
    <submittedName>
        <fullName evidence="1">DUF354 domain-containing protein</fullName>
    </submittedName>
</protein>
<dbReference type="Pfam" id="PF04007">
    <property type="entry name" value="DUF354"/>
    <property type="match status" value="1"/>
</dbReference>
<dbReference type="PANTHER" id="PTHR39662">
    <property type="entry name" value="DUF354 DOMAIN-CONTAINING PROTEIN-RELATED"/>
    <property type="match status" value="1"/>
</dbReference>
<organism evidence="1">
    <name type="scientific">Candidatus Heimdallarchaeum aukensis</name>
    <dbReference type="NCBI Taxonomy" id="2876573"/>
    <lineage>
        <taxon>Archaea</taxon>
        <taxon>Promethearchaeati</taxon>
        <taxon>Candidatus Heimdallarchaeota</taxon>
        <taxon>Candidatus Heimdallarchaeia (ex Rinke et al. 2021) (nom. nud.)</taxon>
        <taxon>Candidatus Heimdallarchaeales</taxon>
        <taxon>Candidatus Heimdallarchaeaceae</taxon>
        <taxon>Candidatus Heimdallarchaeum</taxon>
    </lineage>
</organism>
<dbReference type="Proteomes" id="UP001201020">
    <property type="component" value="Chromosome"/>
</dbReference>
<reference evidence="1" key="1">
    <citation type="journal article" date="2022" name="Nat. Microbiol.">
        <title>Unique mobile elements and scalable gene flow at the prokaryote-eukaryote boundary revealed by circularized Asgard archaea genomes.</title>
        <authorList>
            <person name="Wu F."/>
            <person name="Speth D.R."/>
            <person name="Philosof A."/>
            <person name="Cremiere A."/>
            <person name="Narayanan A."/>
            <person name="Barco R.A."/>
            <person name="Connon S.A."/>
            <person name="Amend J.P."/>
            <person name="Antoshechkin I.A."/>
            <person name="Orphan V.J."/>
        </authorList>
    </citation>
    <scope>NUCLEOTIDE SEQUENCE</scope>
    <source>
        <strain evidence="1">PM71</strain>
    </source>
</reference>
<name>A0A9Y1BKW4_9ARCH</name>
<sequence length="354" mass="40148">MLIWFDAVTAKEPLLFDAIAKELEKEGHEVFFTCREYDYVSSLFELLGRKVEVFGKHGGKTLYGKLIAGNERIKLLAEYINNLDKKPDYHICFGCPESTRVAFGLGIPVININDSPHAWAVAKLTVPLSKYLVYSGCIKEEEWLKLGAVKEQLCPYNGIDEVAWLKSFEPNEEVLSLLGLSKEDHFIVARPEESSAAYMLDDNITSSTYLDVILDELLKTYKGKVVVFPRYQKQKELLQERYEEKIIVPPKAVDTLSLYYYADLCITGGATMARESAAIGTPAISYFPRELDVLKYISETGIPLYNEYTISDAIKRAKELLSSKNIKDKLRQKTKSILSQMESPIDKVIELIKN</sequence>
<gene>
    <name evidence="1" type="ORF">K9W45_12480</name>
</gene>
<dbReference type="AlphaFoldDB" id="A0A9Y1BKW4"/>